<dbReference type="EMBL" id="FOSL01000001">
    <property type="protein sequence ID" value="SFJ96700.1"/>
    <property type="molecule type" value="Genomic_DNA"/>
</dbReference>
<sequence>MDIRQDTTNSYLESPAAPSALVFVALSIATPSFVAAAMSQRVAIGSLTLSSLFQRKVKPS</sequence>
<reference evidence="2 3" key="1">
    <citation type="submission" date="2016-10" db="EMBL/GenBank/DDBJ databases">
        <authorList>
            <person name="Varghese N."/>
            <person name="Submissions S."/>
        </authorList>
    </citation>
    <scope>NUCLEOTIDE SEQUENCE [LARGE SCALE GENOMIC DNA]</scope>
    <source>
        <strain evidence="2 3">DSM 21822</strain>
    </source>
</reference>
<name>A0A1I3VNF9_9HYPH</name>
<keyword evidence="1" id="KW-1133">Transmembrane helix</keyword>
<evidence type="ECO:0000256" key="1">
    <source>
        <dbReference type="SAM" id="Phobius"/>
    </source>
</evidence>
<accession>A0A1I3VNF9</accession>
<dbReference type="Proteomes" id="UP000323300">
    <property type="component" value="Unassembled WGS sequence"/>
</dbReference>
<gene>
    <name evidence="2" type="ORF">SAMN04488498_101594</name>
</gene>
<keyword evidence="1" id="KW-0472">Membrane</keyword>
<evidence type="ECO:0000313" key="2">
    <source>
        <dbReference type="EMBL" id="SFJ96700.1"/>
    </source>
</evidence>
<evidence type="ECO:0000313" key="3">
    <source>
        <dbReference type="Proteomes" id="UP000323300"/>
    </source>
</evidence>
<keyword evidence="3" id="KW-1185">Reference proteome</keyword>
<protein>
    <submittedName>
        <fullName evidence="2">Uncharacterized protein</fullName>
    </submittedName>
</protein>
<dbReference type="OrthoDB" id="7947581at2"/>
<proteinExistence type="predicted"/>
<organism evidence="2 3">
    <name type="scientific">Neomesorhizobium albiziae</name>
    <dbReference type="NCBI Taxonomy" id="335020"/>
    <lineage>
        <taxon>Bacteria</taxon>
        <taxon>Pseudomonadati</taxon>
        <taxon>Pseudomonadota</taxon>
        <taxon>Alphaproteobacteria</taxon>
        <taxon>Hyphomicrobiales</taxon>
        <taxon>Phyllobacteriaceae</taxon>
        <taxon>Neomesorhizobium</taxon>
    </lineage>
</organism>
<feature type="transmembrane region" description="Helical" evidence="1">
    <location>
        <begin position="20"/>
        <end position="38"/>
    </location>
</feature>
<dbReference type="AlphaFoldDB" id="A0A1I3VNF9"/>
<keyword evidence="1" id="KW-0812">Transmembrane</keyword>
<dbReference type="RefSeq" id="WP_149758078.1">
    <property type="nucleotide sequence ID" value="NZ_BSPE01000002.1"/>
</dbReference>